<gene>
    <name evidence="1" type="ORF">MATL_G00140130</name>
</gene>
<evidence type="ECO:0000313" key="1">
    <source>
        <dbReference type="EMBL" id="KAG7468184.1"/>
    </source>
</evidence>
<proteinExistence type="predicted"/>
<dbReference type="AlphaFoldDB" id="A0A9D3PVP8"/>
<dbReference type="EMBL" id="JAFDVH010000011">
    <property type="protein sequence ID" value="KAG7468184.1"/>
    <property type="molecule type" value="Genomic_DNA"/>
</dbReference>
<keyword evidence="2" id="KW-1185">Reference proteome</keyword>
<protein>
    <submittedName>
        <fullName evidence="1">Uncharacterized protein</fullName>
    </submittedName>
</protein>
<sequence>MWSAFLPPSLLNSGWECRNKQRVFRISRAVSVELAPDLDTRRQQELCNYLTLFFGKVFQLFPPNNILRIKGYPGESFYDHSAQW</sequence>
<comment type="caution">
    <text evidence="1">The sequence shown here is derived from an EMBL/GenBank/DDBJ whole genome shotgun (WGS) entry which is preliminary data.</text>
</comment>
<reference evidence="1" key="1">
    <citation type="submission" date="2021-01" db="EMBL/GenBank/DDBJ databases">
        <authorList>
            <person name="Zahm M."/>
            <person name="Roques C."/>
            <person name="Cabau C."/>
            <person name="Klopp C."/>
            <person name="Donnadieu C."/>
            <person name="Jouanno E."/>
            <person name="Lampietro C."/>
            <person name="Louis A."/>
            <person name="Herpin A."/>
            <person name="Echchiki A."/>
            <person name="Berthelot C."/>
            <person name="Parey E."/>
            <person name="Roest-Crollius H."/>
            <person name="Braasch I."/>
            <person name="Postlethwait J."/>
            <person name="Bobe J."/>
            <person name="Montfort J."/>
            <person name="Bouchez O."/>
            <person name="Begum T."/>
            <person name="Mejri S."/>
            <person name="Adams A."/>
            <person name="Chen W.-J."/>
            <person name="Guiguen Y."/>
        </authorList>
    </citation>
    <scope>NUCLEOTIDE SEQUENCE</scope>
    <source>
        <strain evidence="1">YG-15Mar2019-1</strain>
        <tissue evidence="1">Brain</tissue>
    </source>
</reference>
<accession>A0A9D3PVP8</accession>
<organism evidence="1 2">
    <name type="scientific">Megalops atlanticus</name>
    <name type="common">Tarpon</name>
    <name type="synonym">Clupea gigantea</name>
    <dbReference type="NCBI Taxonomy" id="7932"/>
    <lineage>
        <taxon>Eukaryota</taxon>
        <taxon>Metazoa</taxon>
        <taxon>Chordata</taxon>
        <taxon>Craniata</taxon>
        <taxon>Vertebrata</taxon>
        <taxon>Euteleostomi</taxon>
        <taxon>Actinopterygii</taxon>
        <taxon>Neopterygii</taxon>
        <taxon>Teleostei</taxon>
        <taxon>Elopiformes</taxon>
        <taxon>Megalopidae</taxon>
        <taxon>Megalops</taxon>
    </lineage>
</organism>
<evidence type="ECO:0000313" key="2">
    <source>
        <dbReference type="Proteomes" id="UP001046870"/>
    </source>
</evidence>
<dbReference type="Proteomes" id="UP001046870">
    <property type="component" value="Chromosome 11"/>
</dbReference>
<name>A0A9D3PVP8_MEGAT</name>